<feature type="compositionally biased region" description="Low complexity" evidence="1">
    <location>
        <begin position="285"/>
        <end position="301"/>
    </location>
</feature>
<reference evidence="2 3" key="1">
    <citation type="journal article" date="2021" name="Nat. Commun.">
        <title>Genetic determinants of endophytism in the Arabidopsis root mycobiome.</title>
        <authorList>
            <person name="Mesny F."/>
            <person name="Miyauchi S."/>
            <person name="Thiergart T."/>
            <person name="Pickel B."/>
            <person name="Atanasova L."/>
            <person name="Karlsson M."/>
            <person name="Huettel B."/>
            <person name="Barry K.W."/>
            <person name="Haridas S."/>
            <person name="Chen C."/>
            <person name="Bauer D."/>
            <person name="Andreopoulos W."/>
            <person name="Pangilinan J."/>
            <person name="LaButti K."/>
            <person name="Riley R."/>
            <person name="Lipzen A."/>
            <person name="Clum A."/>
            <person name="Drula E."/>
            <person name="Henrissat B."/>
            <person name="Kohler A."/>
            <person name="Grigoriev I.V."/>
            <person name="Martin F.M."/>
            <person name="Hacquard S."/>
        </authorList>
    </citation>
    <scope>NUCLEOTIDE SEQUENCE [LARGE SCALE GENOMIC DNA]</scope>
    <source>
        <strain evidence="2 3">MPI-SDFR-AT-0080</strain>
    </source>
</reference>
<proteinExistence type="predicted"/>
<feature type="compositionally biased region" description="Low complexity" evidence="1">
    <location>
        <begin position="182"/>
        <end position="234"/>
    </location>
</feature>
<evidence type="ECO:0000313" key="3">
    <source>
        <dbReference type="Proteomes" id="UP000774617"/>
    </source>
</evidence>
<organism evidence="2 3">
    <name type="scientific">Macrophomina phaseolina</name>
    <dbReference type="NCBI Taxonomy" id="35725"/>
    <lineage>
        <taxon>Eukaryota</taxon>
        <taxon>Fungi</taxon>
        <taxon>Dikarya</taxon>
        <taxon>Ascomycota</taxon>
        <taxon>Pezizomycotina</taxon>
        <taxon>Dothideomycetes</taxon>
        <taxon>Dothideomycetes incertae sedis</taxon>
        <taxon>Botryosphaeriales</taxon>
        <taxon>Botryosphaeriaceae</taxon>
        <taxon>Macrophomina</taxon>
    </lineage>
</organism>
<dbReference type="EMBL" id="JAGTJR010000052">
    <property type="protein sequence ID" value="KAH7027151.1"/>
    <property type="molecule type" value="Genomic_DNA"/>
</dbReference>
<dbReference type="Proteomes" id="UP000774617">
    <property type="component" value="Unassembled WGS sequence"/>
</dbReference>
<protein>
    <submittedName>
        <fullName evidence="2">Uncharacterized protein</fullName>
    </submittedName>
</protein>
<accession>A0ABQ8FUG0</accession>
<name>A0ABQ8FUG0_9PEZI</name>
<evidence type="ECO:0000256" key="1">
    <source>
        <dbReference type="SAM" id="MobiDB-lite"/>
    </source>
</evidence>
<feature type="non-terminal residue" evidence="2">
    <location>
        <position position="1"/>
    </location>
</feature>
<keyword evidence="3" id="KW-1185">Reference proteome</keyword>
<comment type="caution">
    <text evidence="2">The sequence shown here is derived from an EMBL/GenBank/DDBJ whole genome shotgun (WGS) entry which is preliminary data.</text>
</comment>
<gene>
    <name evidence="2" type="ORF">B0J12DRAFT_771120</name>
</gene>
<evidence type="ECO:0000313" key="2">
    <source>
        <dbReference type="EMBL" id="KAH7027151.1"/>
    </source>
</evidence>
<feature type="region of interest" description="Disordered" evidence="1">
    <location>
        <begin position="164"/>
        <end position="307"/>
    </location>
</feature>
<sequence>LLASCVTWSSAGTSGWPVSGWERWAGHALGAMITPSPQIIVSGLFTSSSSPSVTRRAFDAARYDAPPRSSLASCRPFWVQEAAQSGIAAVTRRRLCAAVEQQSRLIQRFEWRSAQQCSGTCRVRGRGVRVQRERSVTRSASGYGREWALGRRLRCDCAGTQIRSQPGGARVAGDGDREQGEPAACAWPAQRRRQQQQQQHAARAAPSAVDSSRRSAASSGSGAIALPAWPPAAAGEQSARRSQLSPADLPHQGGPPLGLTSVPPARQAHRGWQARSGARGRSRRSAASSQQLAAAAPGQPAHRPRLR</sequence>